<dbReference type="Gramene" id="GBG80235">
    <property type="protein sequence ID" value="GBG80235"/>
    <property type="gene ID" value="CBR_g30600"/>
</dbReference>
<dbReference type="Proteomes" id="UP000265515">
    <property type="component" value="Unassembled WGS sequence"/>
</dbReference>
<comment type="caution">
    <text evidence="1">The sequence shown here is derived from an EMBL/GenBank/DDBJ whole genome shotgun (WGS) entry which is preliminary data.</text>
</comment>
<proteinExistence type="predicted"/>
<evidence type="ECO:0000313" key="2">
    <source>
        <dbReference type="Proteomes" id="UP000265515"/>
    </source>
</evidence>
<evidence type="ECO:0000313" key="1">
    <source>
        <dbReference type="EMBL" id="GBG80235.1"/>
    </source>
</evidence>
<name>A0A388LD45_CHABU</name>
<accession>A0A388LD45</accession>
<organism evidence="1 2">
    <name type="scientific">Chara braunii</name>
    <name type="common">Braun's stonewort</name>
    <dbReference type="NCBI Taxonomy" id="69332"/>
    <lineage>
        <taxon>Eukaryota</taxon>
        <taxon>Viridiplantae</taxon>
        <taxon>Streptophyta</taxon>
        <taxon>Charophyceae</taxon>
        <taxon>Charales</taxon>
        <taxon>Characeae</taxon>
        <taxon>Chara</taxon>
    </lineage>
</organism>
<gene>
    <name evidence="1" type="ORF">CBR_g30600</name>
</gene>
<reference evidence="1 2" key="1">
    <citation type="journal article" date="2018" name="Cell">
        <title>The Chara Genome: Secondary Complexity and Implications for Plant Terrestrialization.</title>
        <authorList>
            <person name="Nishiyama T."/>
            <person name="Sakayama H."/>
            <person name="Vries J.D."/>
            <person name="Buschmann H."/>
            <person name="Saint-Marcoux D."/>
            <person name="Ullrich K.K."/>
            <person name="Haas F.B."/>
            <person name="Vanderstraeten L."/>
            <person name="Becker D."/>
            <person name="Lang D."/>
            <person name="Vosolsobe S."/>
            <person name="Rombauts S."/>
            <person name="Wilhelmsson P.K.I."/>
            <person name="Janitza P."/>
            <person name="Kern R."/>
            <person name="Heyl A."/>
            <person name="Rumpler F."/>
            <person name="Villalobos L.I.A.C."/>
            <person name="Clay J.M."/>
            <person name="Skokan R."/>
            <person name="Toyoda A."/>
            <person name="Suzuki Y."/>
            <person name="Kagoshima H."/>
            <person name="Schijlen E."/>
            <person name="Tajeshwar N."/>
            <person name="Catarino B."/>
            <person name="Hetherington A.J."/>
            <person name="Saltykova A."/>
            <person name="Bonnot C."/>
            <person name="Breuninger H."/>
            <person name="Symeonidi A."/>
            <person name="Radhakrishnan G.V."/>
            <person name="Van Nieuwerburgh F."/>
            <person name="Deforce D."/>
            <person name="Chang C."/>
            <person name="Karol K.G."/>
            <person name="Hedrich R."/>
            <person name="Ulvskov P."/>
            <person name="Glockner G."/>
            <person name="Delwiche C.F."/>
            <person name="Petrasek J."/>
            <person name="Van de Peer Y."/>
            <person name="Friml J."/>
            <person name="Beilby M."/>
            <person name="Dolan L."/>
            <person name="Kohara Y."/>
            <person name="Sugano S."/>
            <person name="Fujiyama A."/>
            <person name="Delaux P.-M."/>
            <person name="Quint M."/>
            <person name="TheiBen G."/>
            <person name="Hagemann M."/>
            <person name="Harholt J."/>
            <person name="Dunand C."/>
            <person name="Zachgo S."/>
            <person name="Langdale J."/>
            <person name="Maumus F."/>
            <person name="Straeten D.V.D."/>
            <person name="Gould S.B."/>
            <person name="Rensing S.A."/>
        </authorList>
    </citation>
    <scope>NUCLEOTIDE SEQUENCE [LARGE SCALE GENOMIC DNA]</scope>
    <source>
        <strain evidence="1 2">S276</strain>
    </source>
</reference>
<dbReference type="EMBL" id="BFEA01000340">
    <property type="protein sequence ID" value="GBG80235.1"/>
    <property type="molecule type" value="Genomic_DNA"/>
</dbReference>
<dbReference type="AlphaFoldDB" id="A0A388LD45"/>
<protein>
    <submittedName>
        <fullName evidence="1">Uncharacterized protein</fullName>
    </submittedName>
</protein>
<sequence length="75" mass="8470">MGYLQAQLELLLKPLLKYIARIALLQGARSLDSLLLLKKAKEGVLLPSYCYARYLLANGVKDYIKIYSYYLGNGV</sequence>
<keyword evidence="2" id="KW-1185">Reference proteome</keyword>